<dbReference type="GO" id="GO:0005096">
    <property type="term" value="F:GTPase activator activity"/>
    <property type="evidence" value="ECO:0007669"/>
    <property type="project" value="UniProtKB-KW"/>
</dbReference>
<accession>A0AAV2Z7I8</accession>
<dbReference type="CDD" id="cd00821">
    <property type="entry name" value="PH"/>
    <property type="match status" value="1"/>
</dbReference>
<evidence type="ECO:0000256" key="2">
    <source>
        <dbReference type="SAM" id="Coils"/>
    </source>
</evidence>
<dbReference type="Gene3D" id="2.30.29.30">
    <property type="entry name" value="Pleckstrin-homology domain (PH domain)/Phosphotyrosine-binding domain (PTB)"/>
    <property type="match status" value="1"/>
</dbReference>
<proteinExistence type="predicted"/>
<dbReference type="SMART" id="SM00323">
    <property type="entry name" value="RasGAP"/>
    <property type="match status" value="1"/>
</dbReference>
<protein>
    <recommendedName>
        <fullName evidence="3">Ras-GAP domain-containing protein</fullName>
    </recommendedName>
</protein>
<evidence type="ECO:0000313" key="4">
    <source>
        <dbReference type="EMBL" id="DBA01278.1"/>
    </source>
</evidence>
<keyword evidence="1" id="KW-0343">GTPase activation</keyword>
<gene>
    <name evidence="4" type="ORF">N0F65_001783</name>
</gene>
<dbReference type="EMBL" id="DAKRPA010000050">
    <property type="protein sequence ID" value="DBA01278.1"/>
    <property type="molecule type" value="Genomic_DNA"/>
</dbReference>
<feature type="domain" description="Ras-GAP" evidence="3">
    <location>
        <begin position="455"/>
        <end position="628"/>
    </location>
</feature>
<dbReference type="SUPFAM" id="SSF50729">
    <property type="entry name" value="PH domain-like"/>
    <property type="match status" value="1"/>
</dbReference>
<keyword evidence="5" id="KW-1185">Reference proteome</keyword>
<organism evidence="4 5">
    <name type="scientific">Lagenidium giganteum</name>
    <dbReference type="NCBI Taxonomy" id="4803"/>
    <lineage>
        <taxon>Eukaryota</taxon>
        <taxon>Sar</taxon>
        <taxon>Stramenopiles</taxon>
        <taxon>Oomycota</taxon>
        <taxon>Peronosporomycetes</taxon>
        <taxon>Pythiales</taxon>
        <taxon>Pythiaceae</taxon>
    </lineage>
</organism>
<feature type="coiled-coil region" evidence="2">
    <location>
        <begin position="205"/>
        <end position="239"/>
    </location>
</feature>
<reference evidence="4" key="2">
    <citation type="journal article" date="2023" name="Microbiol Resour">
        <title>Decontamination and Annotation of the Draft Genome Sequence of the Oomycete Lagenidium giganteum ARSEF 373.</title>
        <authorList>
            <person name="Morgan W.R."/>
            <person name="Tartar A."/>
        </authorList>
    </citation>
    <scope>NUCLEOTIDE SEQUENCE</scope>
    <source>
        <strain evidence="4">ARSEF 373</strain>
    </source>
</reference>
<dbReference type="InterPro" id="IPR011993">
    <property type="entry name" value="PH-like_dom_sf"/>
</dbReference>
<sequence>MDTPSMHAHATTGGLMGSLRMTNGVTSILARPVLEPPDLKFPELWLTGVDLQKRNVHMQMLHKKVRPCGKRFESAWRPYYVGVYAHMLFYYERLEDLPVGIVPLVGCMVKPVDRIFKNASEGEDWSESFSEECGPCWKLTSRAGRVFLFRSPTFEFRNTWMDMINEANVEHPLHRNLVRQKPPADHSRASEKREVEAVPEVSEMLRDAMLLVKKQKQEISELKRQMDEQKEMLARAEHAAASAAAMATAASGTSSPNSQERGRQMNSDFIVPVSSSNLARRASFDITDNEYLQQQAMELAEIARNLQSSFQADATVDIEFADSGLLDSIHKVMKDFIQETQPVTRSQPMIISDEIIAQINRDMNGDKEDVDEISLRGSRSRSSCDDLDAGRLRSFESLSMHSRTKSANEIDVSAIGDFLMQPRDSLPGAKDFATLVTSNNMAVAGAILQTASRDEKMSLLFPLLRLFASRNKLSRLIRWAIEIEVASVVNVATLFRSDDYASRIVSTYSKSIGTDYIKVVLKKPLRTICTLKISDVELAGDLIPKSYFHVCYHLNEKVIKRFDGSMEGIAFEDPVSLTRSVIGGFLFLRFVCPAITTPHLYDLVAKEPSADTRRVLVLVTKLLFKTATCVMFGDREPQFRILNPFIQKNAGSIQKLYTRLSVAPTTDIDSCFASDSKNIFASVPAKQIEKDVEAVSSFASLSVGMKHTAAVEEKLRICGASPQTIENFKSTTFSVEKEVENFLVQKIQKSRKLNMNFLGFGKKPRKVSDA</sequence>
<evidence type="ECO:0000313" key="5">
    <source>
        <dbReference type="Proteomes" id="UP001146120"/>
    </source>
</evidence>
<dbReference type="InterPro" id="IPR039360">
    <property type="entry name" value="Ras_GTPase"/>
</dbReference>
<dbReference type="PANTHER" id="PTHR10194">
    <property type="entry name" value="RAS GTPASE-ACTIVATING PROTEINS"/>
    <property type="match status" value="1"/>
</dbReference>
<name>A0AAV2Z7I8_9STRA</name>
<dbReference type="Pfam" id="PF00616">
    <property type="entry name" value="RasGAP"/>
    <property type="match status" value="1"/>
</dbReference>
<keyword evidence="2" id="KW-0175">Coiled coil</keyword>
<dbReference type="Pfam" id="PF00169">
    <property type="entry name" value="PH"/>
    <property type="match status" value="1"/>
</dbReference>
<dbReference type="AlphaFoldDB" id="A0AAV2Z7I8"/>
<dbReference type="InterPro" id="IPR008936">
    <property type="entry name" value="Rho_GTPase_activation_prot"/>
</dbReference>
<dbReference type="Proteomes" id="UP001146120">
    <property type="component" value="Unassembled WGS sequence"/>
</dbReference>
<evidence type="ECO:0000259" key="3">
    <source>
        <dbReference type="PROSITE" id="PS50018"/>
    </source>
</evidence>
<comment type="caution">
    <text evidence="4">The sequence shown here is derived from an EMBL/GenBank/DDBJ whole genome shotgun (WGS) entry which is preliminary data.</text>
</comment>
<dbReference type="PANTHER" id="PTHR10194:SF60">
    <property type="entry name" value="RAS GTPASE-ACTIVATING PROTEIN RASKOL"/>
    <property type="match status" value="1"/>
</dbReference>
<dbReference type="PROSITE" id="PS50018">
    <property type="entry name" value="RAS_GTPASE_ACTIV_2"/>
    <property type="match status" value="1"/>
</dbReference>
<dbReference type="InterPro" id="IPR001936">
    <property type="entry name" value="RasGAP_dom"/>
</dbReference>
<dbReference type="Gene3D" id="1.10.506.10">
    <property type="entry name" value="GTPase Activation - p120gap, domain 1"/>
    <property type="match status" value="2"/>
</dbReference>
<dbReference type="SMART" id="SM00233">
    <property type="entry name" value="PH"/>
    <property type="match status" value="1"/>
</dbReference>
<evidence type="ECO:0000256" key="1">
    <source>
        <dbReference type="ARBA" id="ARBA00022468"/>
    </source>
</evidence>
<reference evidence="4" key="1">
    <citation type="submission" date="2022-11" db="EMBL/GenBank/DDBJ databases">
        <authorList>
            <person name="Morgan W.R."/>
            <person name="Tartar A."/>
        </authorList>
    </citation>
    <scope>NUCLEOTIDE SEQUENCE</scope>
    <source>
        <strain evidence="4">ARSEF 373</strain>
    </source>
</reference>
<dbReference type="InterPro" id="IPR001849">
    <property type="entry name" value="PH_domain"/>
</dbReference>
<dbReference type="SUPFAM" id="SSF48350">
    <property type="entry name" value="GTPase activation domain, GAP"/>
    <property type="match status" value="1"/>
</dbReference>